<name>D7EI74_TRICA</name>
<dbReference type="GO" id="GO:0015074">
    <property type="term" value="P:DNA integration"/>
    <property type="evidence" value="ECO:0007669"/>
    <property type="project" value="InterPro"/>
</dbReference>
<feature type="domain" description="Integrase catalytic" evidence="1">
    <location>
        <begin position="1"/>
        <end position="76"/>
    </location>
</feature>
<dbReference type="InterPro" id="IPR050951">
    <property type="entry name" value="Retrovirus_Pol_polyprotein"/>
</dbReference>
<dbReference type="SUPFAM" id="SSF53098">
    <property type="entry name" value="Ribonuclease H-like"/>
    <property type="match status" value="1"/>
</dbReference>
<dbReference type="Gene3D" id="3.30.420.10">
    <property type="entry name" value="Ribonuclease H-like superfamily/Ribonuclease H"/>
    <property type="match status" value="1"/>
</dbReference>
<evidence type="ECO:0000259" key="1">
    <source>
        <dbReference type="PROSITE" id="PS50994"/>
    </source>
</evidence>
<gene>
    <name evidence="2" type="primary">GLEAN_08546</name>
    <name evidence="2" type="ORF">TcasGA2_TC008546</name>
</gene>
<dbReference type="InterPro" id="IPR036397">
    <property type="entry name" value="RNaseH_sf"/>
</dbReference>
<dbReference type="GO" id="GO:0003676">
    <property type="term" value="F:nucleic acid binding"/>
    <property type="evidence" value="ECO:0007669"/>
    <property type="project" value="InterPro"/>
</dbReference>
<dbReference type="PROSITE" id="PS50994">
    <property type="entry name" value="INTEGRASE"/>
    <property type="match status" value="1"/>
</dbReference>
<dbReference type="InterPro" id="IPR001584">
    <property type="entry name" value="Integrase_cat-core"/>
</dbReference>
<reference evidence="2 3" key="1">
    <citation type="journal article" date="2008" name="Nature">
        <title>The genome of the model beetle and pest Tribolium castaneum.</title>
        <authorList>
            <consortium name="Tribolium Genome Sequencing Consortium"/>
            <person name="Richards S."/>
            <person name="Gibbs R.A."/>
            <person name="Weinstock G.M."/>
            <person name="Brown S.J."/>
            <person name="Denell R."/>
            <person name="Beeman R.W."/>
            <person name="Gibbs R."/>
            <person name="Beeman R.W."/>
            <person name="Brown S.J."/>
            <person name="Bucher G."/>
            <person name="Friedrich M."/>
            <person name="Grimmelikhuijzen C.J."/>
            <person name="Klingler M."/>
            <person name="Lorenzen M."/>
            <person name="Richards S."/>
            <person name="Roth S."/>
            <person name="Schroder R."/>
            <person name="Tautz D."/>
            <person name="Zdobnov E.M."/>
            <person name="Muzny D."/>
            <person name="Gibbs R.A."/>
            <person name="Weinstock G.M."/>
            <person name="Attaway T."/>
            <person name="Bell S."/>
            <person name="Buhay C.J."/>
            <person name="Chandrabose M.N."/>
            <person name="Chavez D."/>
            <person name="Clerk-Blankenburg K.P."/>
            <person name="Cree A."/>
            <person name="Dao M."/>
            <person name="Davis C."/>
            <person name="Chacko J."/>
            <person name="Dinh H."/>
            <person name="Dugan-Rocha S."/>
            <person name="Fowler G."/>
            <person name="Garner T.T."/>
            <person name="Garnes J."/>
            <person name="Gnirke A."/>
            <person name="Hawes A."/>
            <person name="Hernandez J."/>
            <person name="Hines S."/>
            <person name="Holder M."/>
            <person name="Hume J."/>
            <person name="Jhangiani S.N."/>
            <person name="Joshi V."/>
            <person name="Khan Z.M."/>
            <person name="Jackson L."/>
            <person name="Kovar C."/>
            <person name="Kowis A."/>
            <person name="Lee S."/>
            <person name="Lewis L.R."/>
            <person name="Margolis J."/>
            <person name="Morgan M."/>
            <person name="Nazareth L.V."/>
            <person name="Nguyen N."/>
            <person name="Okwuonu G."/>
            <person name="Parker D."/>
            <person name="Richards S."/>
            <person name="Ruiz S.J."/>
            <person name="Santibanez J."/>
            <person name="Savard J."/>
            <person name="Scherer S.E."/>
            <person name="Schneider B."/>
            <person name="Sodergren E."/>
            <person name="Tautz D."/>
            <person name="Vattahil S."/>
            <person name="Villasana D."/>
            <person name="White C.S."/>
            <person name="Wright R."/>
            <person name="Park Y."/>
            <person name="Beeman R.W."/>
            <person name="Lord J."/>
            <person name="Oppert B."/>
            <person name="Lorenzen M."/>
            <person name="Brown S."/>
            <person name="Wang L."/>
            <person name="Savard J."/>
            <person name="Tautz D."/>
            <person name="Richards S."/>
            <person name="Weinstock G."/>
            <person name="Gibbs R.A."/>
            <person name="Liu Y."/>
            <person name="Worley K."/>
            <person name="Weinstock G."/>
            <person name="Elsik C.G."/>
            <person name="Reese J.T."/>
            <person name="Elhaik E."/>
            <person name="Landan G."/>
            <person name="Graur D."/>
            <person name="Arensburger P."/>
            <person name="Atkinson P."/>
            <person name="Beeman R.W."/>
            <person name="Beidler J."/>
            <person name="Brown S.J."/>
            <person name="Demuth J.P."/>
            <person name="Drury D.W."/>
            <person name="Du Y.Z."/>
            <person name="Fujiwara H."/>
            <person name="Lorenzen M."/>
            <person name="Maselli V."/>
            <person name="Osanai M."/>
            <person name="Park Y."/>
            <person name="Robertson H.M."/>
            <person name="Tu Z."/>
            <person name="Wang J.J."/>
            <person name="Wang S."/>
            <person name="Richards S."/>
            <person name="Song H."/>
            <person name="Zhang L."/>
            <person name="Sodergren E."/>
            <person name="Werner D."/>
            <person name="Stanke M."/>
            <person name="Morgenstern B."/>
            <person name="Solovyev V."/>
            <person name="Kosarev P."/>
            <person name="Brown G."/>
            <person name="Chen H.C."/>
            <person name="Ermolaeva O."/>
            <person name="Hlavina W."/>
            <person name="Kapustin Y."/>
            <person name="Kiryutin B."/>
            <person name="Kitts P."/>
            <person name="Maglott D."/>
            <person name="Pruitt K."/>
            <person name="Sapojnikov V."/>
            <person name="Souvorov A."/>
            <person name="Mackey A.J."/>
            <person name="Waterhouse R.M."/>
            <person name="Wyder S."/>
            <person name="Zdobnov E.M."/>
            <person name="Zdobnov E.M."/>
            <person name="Wyder S."/>
            <person name="Kriventseva E.V."/>
            <person name="Kadowaki T."/>
            <person name="Bork P."/>
            <person name="Aranda M."/>
            <person name="Bao R."/>
            <person name="Beermann A."/>
            <person name="Berns N."/>
            <person name="Bolognesi R."/>
            <person name="Bonneton F."/>
            <person name="Bopp D."/>
            <person name="Brown S.J."/>
            <person name="Bucher G."/>
            <person name="Butts T."/>
            <person name="Chaumot A."/>
            <person name="Denell R.E."/>
            <person name="Ferrier D.E."/>
            <person name="Friedrich M."/>
            <person name="Gordon C.M."/>
            <person name="Jindra M."/>
            <person name="Klingler M."/>
            <person name="Lan Q."/>
            <person name="Lattorff H.M."/>
            <person name="Laudet V."/>
            <person name="von Levetsow C."/>
            <person name="Liu Z."/>
            <person name="Lutz R."/>
            <person name="Lynch J.A."/>
            <person name="da Fonseca R.N."/>
            <person name="Posnien N."/>
            <person name="Reuter R."/>
            <person name="Roth S."/>
            <person name="Savard J."/>
            <person name="Schinko J.B."/>
            <person name="Schmitt C."/>
            <person name="Schoppmeier M."/>
            <person name="Schroder R."/>
            <person name="Shippy T.D."/>
            <person name="Simonnet F."/>
            <person name="Marques-Souza H."/>
            <person name="Tautz D."/>
            <person name="Tomoyasu Y."/>
            <person name="Trauner J."/>
            <person name="Van der Zee M."/>
            <person name="Vervoort M."/>
            <person name="Wittkopp N."/>
            <person name="Wimmer E.A."/>
            <person name="Yang X."/>
            <person name="Jones A.K."/>
            <person name="Sattelle D.B."/>
            <person name="Ebert P.R."/>
            <person name="Nelson D."/>
            <person name="Scott J.G."/>
            <person name="Beeman R.W."/>
            <person name="Muthukrishnan S."/>
            <person name="Kramer K.J."/>
            <person name="Arakane Y."/>
            <person name="Beeman R.W."/>
            <person name="Zhu Q."/>
            <person name="Hogenkamp D."/>
            <person name="Dixit R."/>
            <person name="Oppert B."/>
            <person name="Jiang H."/>
            <person name="Zou Z."/>
            <person name="Marshall J."/>
            <person name="Elpidina E."/>
            <person name="Vinokurov K."/>
            <person name="Oppert C."/>
            <person name="Zou Z."/>
            <person name="Evans J."/>
            <person name="Lu Z."/>
            <person name="Zhao P."/>
            <person name="Sumathipala N."/>
            <person name="Altincicek B."/>
            <person name="Vilcinskas A."/>
            <person name="Williams M."/>
            <person name="Hultmark D."/>
            <person name="Hetru C."/>
            <person name="Jiang H."/>
            <person name="Grimmelikhuijzen C.J."/>
            <person name="Hauser F."/>
            <person name="Cazzamali G."/>
            <person name="Williamson M."/>
            <person name="Park Y."/>
            <person name="Li B."/>
            <person name="Tanaka Y."/>
            <person name="Predel R."/>
            <person name="Neupert S."/>
            <person name="Schachtner J."/>
            <person name="Verleyen P."/>
            <person name="Raible F."/>
            <person name="Bork P."/>
            <person name="Friedrich M."/>
            <person name="Walden K.K."/>
            <person name="Robertson H.M."/>
            <person name="Angeli S."/>
            <person name="Foret S."/>
            <person name="Bucher G."/>
            <person name="Schuetz S."/>
            <person name="Maleszka R."/>
            <person name="Wimmer E.A."/>
            <person name="Beeman R.W."/>
            <person name="Lorenzen M."/>
            <person name="Tomoyasu Y."/>
            <person name="Miller S.C."/>
            <person name="Grossmann D."/>
            <person name="Bucher G."/>
        </authorList>
    </citation>
    <scope>NUCLEOTIDE SEQUENCE [LARGE SCALE GENOMIC DNA]</scope>
    <source>
        <strain evidence="2 3">Georgia GA2</strain>
    </source>
</reference>
<sequence length="76" mass="8732">MDRTFALFGIVKQLQSANGPPFNSHEITDYCQRMIIKHKKVTPYWPEANGRPERFVKTLKKTLTCSVAETNDMSTN</sequence>
<dbReference type="PhylomeDB" id="D7EI74"/>
<dbReference type="HOGENOM" id="CLU_2657680_0_0_1"/>
<evidence type="ECO:0000313" key="2">
    <source>
        <dbReference type="EMBL" id="EFA11682.1"/>
    </source>
</evidence>
<reference evidence="2 3" key="2">
    <citation type="journal article" date="2010" name="Nucleic Acids Res.">
        <title>BeetleBase in 2010: revisions to provide comprehensive genomic information for Tribolium castaneum.</title>
        <authorList>
            <person name="Kim H.S."/>
            <person name="Murphy T."/>
            <person name="Xia J."/>
            <person name="Caragea D."/>
            <person name="Park Y."/>
            <person name="Beeman R.W."/>
            <person name="Lorenzen M.D."/>
            <person name="Butcher S."/>
            <person name="Manak J.R."/>
            <person name="Brown S.J."/>
        </authorList>
    </citation>
    <scope>NUCLEOTIDE SEQUENCE [LARGE SCALE GENOMIC DNA]</scope>
    <source>
        <strain evidence="2 3">Georgia GA2</strain>
    </source>
</reference>
<dbReference type="AlphaFoldDB" id="D7EI74"/>
<dbReference type="InterPro" id="IPR012337">
    <property type="entry name" value="RNaseH-like_sf"/>
</dbReference>
<dbReference type="InParanoid" id="D7EI74"/>
<keyword evidence="3" id="KW-1185">Reference proteome</keyword>
<dbReference type="PANTHER" id="PTHR37984:SF5">
    <property type="entry name" value="PROTEIN NYNRIN-LIKE"/>
    <property type="match status" value="1"/>
</dbReference>
<organism evidence="2 3">
    <name type="scientific">Tribolium castaneum</name>
    <name type="common">Red flour beetle</name>
    <dbReference type="NCBI Taxonomy" id="7070"/>
    <lineage>
        <taxon>Eukaryota</taxon>
        <taxon>Metazoa</taxon>
        <taxon>Ecdysozoa</taxon>
        <taxon>Arthropoda</taxon>
        <taxon>Hexapoda</taxon>
        <taxon>Insecta</taxon>
        <taxon>Pterygota</taxon>
        <taxon>Neoptera</taxon>
        <taxon>Endopterygota</taxon>
        <taxon>Coleoptera</taxon>
        <taxon>Polyphaga</taxon>
        <taxon>Cucujiformia</taxon>
        <taxon>Tenebrionidae</taxon>
        <taxon>Tenebrionidae incertae sedis</taxon>
        <taxon>Tribolium</taxon>
    </lineage>
</organism>
<dbReference type="EMBL" id="KQ972669">
    <property type="protein sequence ID" value="EFA11682.1"/>
    <property type="molecule type" value="Genomic_DNA"/>
</dbReference>
<dbReference type="Proteomes" id="UP000007266">
    <property type="component" value="Unassembled WGS sequence"/>
</dbReference>
<protein>
    <recommendedName>
        <fullName evidence="1">Integrase catalytic domain-containing protein</fullName>
    </recommendedName>
</protein>
<evidence type="ECO:0000313" key="3">
    <source>
        <dbReference type="Proteomes" id="UP000007266"/>
    </source>
</evidence>
<dbReference type="PANTHER" id="PTHR37984">
    <property type="entry name" value="PROTEIN CBG26694"/>
    <property type="match status" value="1"/>
</dbReference>
<accession>D7EI74</accession>
<proteinExistence type="predicted"/>